<dbReference type="GeneID" id="35599842"/>
<name>A0A2D3UWZ0_9PEZI</name>
<keyword evidence="2" id="KW-1185">Reference proteome</keyword>
<organism evidence="1 2">
    <name type="scientific">Ramularia collo-cygni</name>
    <dbReference type="NCBI Taxonomy" id="112498"/>
    <lineage>
        <taxon>Eukaryota</taxon>
        <taxon>Fungi</taxon>
        <taxon>Dikarya</taxon>
        <taxon>Ascomycota</taxon>
        <taxon>Pezizomycotina</taxon>
        <taxon>Dothideomycetes</taxon>
        <taxon>Dothideomycetidae</taxon>
        <taxon>Mycosphaerellales</taxon>
        <taxon>Mycosphaerellaceae</taxon>
        <taxon>Ramularia</taxon>
    </lineage>
</organism>
<dbReference type="OrthoDB" id="65716at2759"/>
<dbReference type="Proteomes" id="UP000225277">
    <property type="component" value="Unassembled WGS sequence"/>
</dbReference>
<gene>
    <name evidence="1" type="ORF">RCC_04669</name>
</gene>
<dbReference type="AlphaFoldDB" id="A0A2D3UWZ0"/>
<sequence>MHALCARRFRSSVLNTPAPSPDYILYARGIEDADDDFKEVDHYPKTELEWLATIAFNYAVDYFLQENDSKCKDWAGKALLLAQVAEGCAYGEVCDAKVAAD</sequence>
<evidence type="ECO:0000313" key="2">
    <source>
        <dbReference type="Proteomes" id="UP000225277"/>
    </source>
</evidence>
<dbReference type="GO" id="GO:0090173">
    <property type="term" value="P:regulation of synaptonemal complex assembly"/>
    <property type="evidence" value="ECO:0007669"/>
    <property type="project" value="InterPro"/>
</dbReference>
<dbReference type="STRING" id="112498.A0A2D3UWZ0"/>
<dbReference type="RefSeq" id="XP_023625715.1">
    <property type="nucleotide sequence ID" value="XM_023769947.1"/>
</dbReference>
<proteinExistence type="predicted"/>
<dbReference type="EMBL" id="FJUY01000006">
    <property type="protein sequence ID" value="CZT18825.1"/>
    <property type="molecule type" value="Genomic_DNA"/>
</dbReference>
<reference evidence="1 2" key="1">
    <citation type="submission" date="2016-03" db="EMBL/GenBank/DDBJ databases">
        <authorList>
            <person name="Ploux O."/>
        </authorList>
    </citation>
    <scope>NUCLEOTIDE SEQUENCE [LARGE SCALE GENOMIC DNA]</scope>
    <source>
        <strain evidence="1 2">URUG2</strain>
    </source>
</reference>
<accession>A0A2D3UWZ0</accession>
<protein>
    <submittedName>
        <fullName evidence="1">Uncharacterized protein</fullName>
    </submittedName>
</protein>
<dbReference type="InterPro" id="IPR039057">
    <property type="entry name" value="Spo22/ZIP4"/>
</dbReference>
<dbReference type="PANTHER" id="PTHR40375:SF2">
    <property type="entry name" value="SPORULATION-SPECIFIC PROTEIN 22"/>
    <property type="match status" value="1"/>
</dbReference>
<dbReference type="PANTHER" id="PTHR40375">
    <property type="entry name" value="SPORULATION-SPECIFIC PROTEIN 22"/>
    <property type="match status" value="1"/>
</dbReference>
<evidence type="ECO:0000313" key="1">
    <source>
        <dbReference type="EMBL" id="CZT18825.1"/>
    </source>
</evidence>